<comment type="caution">
    <text evidence="2">The sequence shown here is derived from an EMBL/GenBank/DDBJ whole genome shotgun (WGS) entry which is preliminary data.</text>
</comment>
<sequence length="137" mass="14758">MSFLPSATSRSPPLTTSPRAMAEGLMGPWRRAHGGDGGPRGRRPTALAARRETHRSSPGPTPWQVGELLPLASGYPVLRFREPRISCRLPASARIARPPTPMPISGGPCSRRLADDAVPAFPCAQIRFRGKGKEARN</sequence>
<evidence type="ECO:0000313" key="3">
    <source>
        <dbReference type="Proteomes" id="UP000729402"/>
    </source>
</evidence>
<name>A0A8J5T3L1_ZIZPA</name>
<reference evidence="2" key="1">
    <citation type="journal article" date="2021" name="bioRxiv">
        <title>Whole Genome Assembly and Annotation of Northern Wild Rice, Zizania palustris L., Supports a Whole Genome Duplication in the Zizania Genus.</title>
        <authorList>
            <person name="Haas M."/>
            <person name="Kono T."/>
            <person name="Macchietto M."/>
            <person name="Millas R."/>
            <person name="McGilp L."/>
            <person name="Shao M."/>
            <person name="Duquette J."/>
            <person name="Hirsch C.N."/>
            <person name="Kimball J."/>
        </authorList>
    </citation>
    <scope>NUCLEOTIDE SEQUENCE</scope>
    <source>
        <tissue evidence="2">Fresh leaf tissue</tissue>
    </source>
</reference>
<feature type="compositionally biased region" description="Polar residues" evidence="1">
    <location>
        <begin position="1"/>
        <end position="18"/>
    </location>
</feature>
<gene>
    <name evidence="2" type="ORF">GUJ93_ZPchr0006g40757</name>
</gene>
<organism evidence="2 3">
    <name type="scientific">Zizania palustris</name>
    <name type="common">Northern wild rice</name>
    <dbReference type="NCBI Taxonomy" id="103762"/>
    <lineage>
        <taxon>Eukaryota</taxon>
        <taxon>Viridiplantae</taxon>
        <taxon>Streptophyta</taxon>
        <taxon>Embryophyta</taxon>
        <taxon>Tracheophyta</taxon>
        <taxon>Spermatophyta</taxon>
        <taxon>Magnoliopsida</taxon>
        <taxon>Liliopsida</taxon>
        <taxon>Poales</taxon>
        <taxon>Poaceae</taxon>
        <taxon>BOP clade</taxon>
        <taxon>Oryzoideae</taxon>
        <taxon>Oryzeae</taxon>
        <taxon>Zizaniinae</taxon>
        <taxon>Zizania</taxon>
    </lineage>
</organism>
<dbReference type="EMBL" id="JAAALK010000283">
    <property type="protein sequence ID" value="KAG8073013.1"/>
    <property type="molecule type" value="Genomic_DNA"/>
</dbReference>
<feature type="region of interest" description="Disordered" evidence="1">
    <location>
        <begin position="1"/>
        <end position="65"/>
    </location>
</feature>
<proteinExistence type="predicted"/>
<accession>A0A8J5T3L1</accession>
<protein>
    <submittedName>
        <fullName evidence="2">Uncharacterized protein</fullName>
    </submittedName>
</protein>
<evidence type="ECO:0000256" key="1">
    <source>
        <dbReference type="SAM" id="MobiDB-lite"/>
    </source>
</evidence>
<reference evidence="2" key="2">
    <citation type="submission" date="2021-02" db="EMBL/GenBank/DDBJ databases">
        <authorList>
            <person name="Kimball J.A."/>
            <person name="Haas M.W."/>
            <person name="Macchietto M."/>
            <person name="Kono T."/>
            <person name="Duquette J."/>
            <person name="Shao M."/>
        </authorList>
    </citation>
    <scope>NUCLEOTIDE SEQUENCE</scope>
    <source>
        <tissue evidence="2">Fresh leaf tissue</tissue>
    </source>
</reference>
<evidence type="ECO:0000313" key="2">
    <source>
        <dbReference type="EMBL" id="KAG8073013.1"/>
    </source>
</evidence>
<dbReference type="Proteomes" id="UP000729402">
    <property type="component" value="Unassembled WGS sequence"/>
</dbReference>
<keyword evidence="3" id="KW-1185">Reference proteome</keyword>
<dbReference type="AlphaFoldDB" id="A0A8J5T3L1"/>